<reference evidence="1" key="1">
    <citation type="submission" date="2023-03" db="EMBL/GenBank/DDBJ databases">
        <title>Chitinimonas shenzhenensis gen. nov., sp. nov., a novel member of family Burkholderiaceae isolated from activated sludge collected in Shen Zhen, China.</title>
        <authorList>
            <person name="Wang X."/>
        </authorList>
    </citation>
    <scope>NUCLEOTIDE SEQUENCE</scope>
    <source>
        <strain evidence="1">DQS-5</strain>
    </source>
</reference>
<evidence type="ECO:0000313" key="1">
    <source>
        <dbReference type="EMBL" id="MDK2126249.1"/>
    </source>
</evidence>
<comment type="caution">
    <text evidence="1">The sequence shown here is derived from an EMBL/GenBank/DDBJ whole genome shotgun (WGS) entry which is preliminary data.</text>
</comment>
<sequence>MLDFMLIRDDGQELYSSNITHNLARMAEEAGIYTCLWAPDENSFTTAGQIIEPLASGVCLLATNRARFELFNADNGYGRWQDLLCFCAECLQACKDHPHATICVSR</sequence>
<name>A0ABT7E2H8_9NEIS</name>
<proteinExistence type="predicted"/>
<dbReference type="Proteomes" id="UP001172778">
    <property type="component" value="Unassembled WGS sequence"/>
</dbReference>
<evidence type="ECO:0000313" key="2">
    <source>
        <dbReference type="Proteomes" id="UP001172778"/>
    </source>
</evidence>
<organism evidence="1 2">
    <name type="scientific">Parachitinimonas caeni</name>
    <dbReference type="NCBI Taxonomy" id="3031301"/>
    <lineage>
        <taxon>Bacteria</taxon>
        <taxon>Pseudomonadati</taxon>
        <taxon>Pseudomonadota</taxon>
        <taxon>Betaproteobacteria</taxon>
        <taxon>Neisseriales</taxon>
        <taxon>Chitinibacteraceae</taxon>
        <taxon>Parachitinimonas</taxon>
    </lineage>
</organism>
<keyword evidence="2" id="KW-1185">Reference proteome</keyword>
<protein>
    <submittedName>
        <fullName evidence="1">Uncharacterized protein</fullName>
    </submittedName>
</protein>
<dbReference type="RefSeq" id="WP_284102569.1">
    <property type="nucleotide sequence ID" value="NZ_JARRAF010000034.1"/>
</dbReference>
<gene>
    <name evidence="1" type="ORF">PZA18_19580</name>
</gene>
<accession>A0ABT7E2H8</accession>
<dbReference type="EMBL" id="JARRAF010000034">
    <property type="protein sequence ID" value="MDK2126249.1"/>
    <property type="molecule type" value="Genomic_DNA"/>
</dbReference>